<name>G2E2H3_9GAMM</name>
<dbReference type="EMBL" id="AFWT01000016">
    <property type="protein sequence ID" value="EGV30773.1"/>
    <property type="molecule type" value="Genomic_DNA"/>
</dbReference>
<feature type="compositionally biased region" description="Polar residues" evidence="1">
    <location>
        <begin position="37"/>
        <end position="46"/>
    </location>
</feature>
<protein>
    <submittedName>
        <fullName evidence="2">Uncharacterized protein</fullName>
    </submittedName>
</protein>
<evidence type="ECO:0000256" key="1">
    <source>
        <dbReference type="SAM" id="MobiDB-lite"/>
    </source>
</evidence>
<sequence length="93" mass="9852">MVEADPTMPSGWNPASAGRTTGGDSAGFDKISAPWSARQQMNTSTDRAAEGTGEPQGPRAPARLSNGAGFFMLEFLDHAFTKRAARKKQSVPI</sequence>
<accession>G2E2H3</accession>
<dbReference type="Proteomes" id="UP000004200">
    <property type="component" value="Unassembled WGS sequence"/>
</dbReference>
<evidence type="ECO:0000313" key="2">
    <source>
        <dbReference type="EMBL" id="EGV30773.1"/>
    </source>
</evidence>
<proteinExistence type="predicted"/>
<organism evidence="2 3">
    <name type="scientific">Thiorhodococcus drewsii AZ1</name>
    <dbReference type="NCBI Taxonomy" id="765913"/>
    <lineage>
        <taxon>Bacteria</taxon>
        <taxon>Pseudomonadati</taxon>
        <taxon>Pseudomonadota</taxon>
        <taxon>Gammaproteobacteria</taxon>
        <taxon>Chromatiales</taxon>
        <taxon>Chromatiaceae</taxon>
        <taxon>Thiorhodococcus</taxon>
    </lineage>
</organism>
<evidence type="ECO:0000313" key="3">
    <source>
        <dbReference type="Proteomes" id="UP000004200"/>
    </source>
</evidence>
<keyword evidence="3" id="KW-1185">Reference proteome</keyword>
<dbReference type="AlphaFoldDB" id="G2E2H3"/>
<comment type="caution">
    <text evidence="2">The sequence shown here is derived from an EMBL/GenBank/DDBJ whole genome shotgun (WGS) entry which is preliminary data.</text>
</comment>
<feature type="region of interest" description="Disordered" evidence="1">
    <location>
        <begin position="1"/>
        <end position="64"/>
    </location>
</feature>
<reference evidence="2 3" key="1">
    <citation type="submission" date="2011-06" db="EMBL/GenBank/DDBJ databases">
        <title>The draft genome of Thiorhodococcus drewsii AZ1.</title>
        <authorList>
            <consortium name="US DOE Joint Genome Institute (JGI-PGF)"/>
            <person name="Lucas S."/>
            <person name="Han J."/>
            <person name="Lapidus A."/>
            <person name="Cheng J.-F."/>
            <person name="Goodwin L."/>
            <person name="Pitluck S."/>
            <person name="Peters L."/>
            <person name="Land M.L."/>
            <person name="Hauser L."/>
            <person name="Vogl K."/>
            <person name="Liu Z."/>
            <person name="Imhoff J."/>
            <person name="Thiel V."/>
            <person name="Frigaard N.-U."/>
            <person name="Bryant D.A."/>
            <person name="Woyke T.J."/>
        </authorList>
    </citation>
    <scope>NUCLEOTIDE SEQUENCE [LARGE SCALE GENOMIC DNA]</scope>
    <source>
        <strain evidence="2 3">AZ1</strain>
    </source>
</reference>
<gene>
    <name evidence="2" type="ORF">ThidrDRAFT_2405</name>
</gene>